<dbReference type="Proteomes" id="UP000665944">
    <property type="component" value="Unassembled WGS sequence"/>
</dbReference>
<evidence type="ECO:0008006" key="3">
    <source>
        <dbReference type="Google" id="ProtNLM"/>
    </source>
</evidence>
<organism evidence="1 2">
    <name type="scientific">Staphylococcus hominis</name>
    <dbReference type="NCBI Taxonomy" id="1290"/>
    <lineage>
        <taxon>Bacteria</taxon>
        <taxon>Bacillati</taxon>
        <taxon>Bacillota</taxon>
        <taxon>Bacilli</taxon>
        <taxon>Bacillales</taxon>
        <taxon>Staphylococcaceae</taxon>
        <taxon>Staphylococcus</taxon>
    </lineage>
</organism>
<reference evidence="1 2" key="1">
    <citation type="submission" date="2022-06" db="EMBL/GenBank/DDBJ databases">
        <title>Staphylococcus hominis ShoR14 genome sequence.</title>
        <authorList>
            <person name="Yeo C.C."/>
            <person name="Chew C.H."/>
            <person name="Che Hamzah A.M."/>
            <person name="Al-Trad E.I."/>
        </authorList>
    </citation>
    <scope>NUCLEOTIDE SEQUENCE [LARGE SCALE GENOMIC DNA]</scope>
    <source>
        <strain evidence="1 2">ShoR14</strain>
    </source>
</reference>
<gene>
    <name evidence="1" type="ORF">J7T32_011380</name>
</gene>
<name>A0A8X8GQX9_STAHO</name>
<dbReference type="RefSeq" id="WP_209244513.1">
    <property type="nucleotide sequence ID" value="NZ_CP180295.1"/>
</dbReference>
<evidence type="ECO:0000313" key="1">
    <source>
        <dbReference type="EMBL" id="MCM5673326.1"/>
    </source>
</evidence>
<dbReference type="EMBL" id="JAGHKT020000028">
    <property type="protein sequence ID" value="MCM5673326.1"/>
    <property type="molecule type" value="Genomic_DNA"/>
</dbReference>
<accession>A0A8X8GQX9</accession>
<protein>
    <recommendedName>
        <fullName evidence="3">Phage protein</fullName>
    </recommendedName>
</protein>
<keyword evidence="2" id="KW-1185">Reference proteome</keyword>
<evidence type="ECO:0000313" key="2">
    <source>
        <dbReference type="Proteomes" id="UP000665944"/>
    </source>
</evidence>
<comment type="caution">
    <text evidence="1">The sequence shown here is derived from an EMBL/GenBank/DDBJ whole genome shotgun (WGS) entry which is preliminary data.</text>
</comment>
<dbReference type="AlphaFoldDB" id="A0A8X8GQX9"/>
<sequence>MSKLKIYDLKRIEMMTLTEFNYRMWAYEYEQLDKDMEMYKLAFAIRDAQAERKKRGGKKGESEYVFKSANDIIDYEENIKRLNKGEAIKYGSESKKEVNAPSDLLKMIASHNNSLRKE</sequence>
<proteinExistence type="predicted"/>